<reference evidence="3" key="1">
    <citation type="submission" date="2015-07" db="EMBL/GenBank/DDBJ databases">
        <title>Nocardia seriolae U-1 whole genome shotgun sequence.</title>
        <authorList>
            <person name="Imajoh M."/>
            <person name="Fukumoto Y."/>
            <person name="Sukeda M."/>
            <person name="Yamane J."/>
            <person name="Yamasaki K."/>
            <person name="Shimizu M."/>
            <person name="Ohnishi K."/>
            <person name="Oshima S."/>
        </authorList>
    </citation>
    <scope>NUCLEOTIDE SEQUENCE [LARGE SCALE GENOMIC DNA]</scope>
    <source>
        <strain evidence="3">U-1</strain>
    </source>
</reference>
<dbReference type="AlphaFoldDB" id="A0A0B8NG13"/>
<name>A0A0B8NG13_9NOCA</name>
<evidence type="ECO:0000313" key="3">
    <source>
        <dbReference type="Proteomes" id="UP000037179"/>
    </source>
</evidence>
<dbReference type="InterPro" id="IPR011322">
    <property type="entry name" value="N-reg_PII-like_a/b"/>
</dbReference>
<dbReference type="KEGG" id="nsr:NS506_03991"/>
<dbReference type="Gene3D" id="3.30.70.120">
    <property type="match status" value="1"/>
</dbReference>
<sequence length="122" mass="13244">MSSPLQLGGMIGSHEMDPGGGADAKLLTLVLPPGLFDQIKQALAAVGVRRMVVTQVYRVDDGDNRVESYRGQRFETDVSAGLRVELLARTEDVGDLVHMIGGIGSNHQSSNIQIWMIDARRL</sequence>
<dbReference type="RefSeq" id="WP_033091060.1">
    <property type="nucleotide sequence ID" value="NZ_AP017900.1"/>
</dbReference>
<gene>
    <name evidence="1" type="ORF">NS506_03991</name>
    <name evidence="2" type="ORF">NSK11_contig00172-0002</name>
</gene>
<dbReference type="SUPFAM" id="SSF54913">
    <property type="entry name" value="GlnB-like"/>
    <property type="match status" value="1"/>
</dbReference>
<keyword evidence="3" id="KW-1185">Reference proteome</keyword>
<dbReference type="Proteomes" id="UP000037179">
    <property type="component" value="Unassembled WGS sequence"/>
</dbReference>
<evidence type="ECO:0000313" key="4">
    <source>
        <dbReference type="Proteomes" id="UP000180166"/>
    </source>
</evidence>
<accession>A0A0B8NG13</accession>
<evidence type="ECO:0000313" key="1">
    <source>
        <dbReference type="EMBL" id="APA98039.1"/>
    </source>
</evidence>
<dbReference type="EMBL" id="BBYQ01000172">
    <property type="protein sequence ID" value="GAP32664.1"/>
    <property type="molecule type" value="Genomic_DNA"/>
</dbReference>
<dbReference type="OrthoDB" id="4550119at2"/>
<proteinExistence type="predicted"/>
<reference evidence="1 4" key="3">
    <citation type="submission" date="2016-10" db="EMBL/GenBank/DDBJ databases">
        <title>Genome sequence of Nocardia seriolae strain EM150506, isolated from Anguila japonica.</title>
        <authorList>
            <person name="Han H.-J."/>
        </authorList>
    </citation>
    <scope>NUCLEOTIDE SEQUENCE [LARGE SCALE GENOMIC DNA]</scope>
    <source>
        <strain evidence="1 4">EM150506</strain>
    </source>
</reference>
<dbReference type="InterPro" id="IPR015867">
    <property type="entry name" value="N-reg_PII/ATP_PRibTrfase_C"/>
</dbReference>
<evidence type="ECO:0008006" key="5">
    <source>
        <dbReference type="Google" id="ProtNLM"/>
    </source>
</evidence>
<protein>
    <recommendedName>
        <fullName evidence="5">DUF3240 domain-containing protein</fullName>
    </recommendedName>
</protein>
<dbReference type="GeneID" id="93375520"/>
<evidence type="ECO:0000313" key="2">
    <source>
        <dbReference type="EMBL" id="GAP32664.1"/>
    </source>
</evidence>
<dbReference type="EMBL" id="CP017839">
    <property type="protein sequence ID" value="APA98039.1"/>
    <property type="molecule type" value="Genomic_DNA"/>
</dbReference>
<organism evidence="2 3">
    <name type="scientific">Nocardia seriolae</name>
    <dbReference type="NCBI Taxonomy" id="37332"/>
    <lineage>
        <taxon>Bacteria</taxon>
        <taxon>Bacillati</taxon>
        <taxon>Actinomycetota</taxon>
        <taxon>Actinomycetes</taxon>
        <taxon>Mycobacteriales</taxon>
        <taxon>Nocardiaceae</taxon>
        <taxon>Nocardia</taxon>
    </lineage>
</organism>
<reference evidence="2 3" key="2">
    <citation type="journal article" date="2016" name="Genome Announc.">
        <title>Draft Genome Sequence of Erythromycin- and Oxytetracycline-Sensitive Nocardia seriolae Strain U-1 (NBRC 110359).</title>
        <authorList>
            <person name="Imajoh M."/>
            <person name="Sukeda M."/>
            <person name="Shimizu M."/>
            <person name="Yamane J."/>
            <person name="Ohnishi K."/>
            <person name="Oshima S."/>
        </authorList>
    </citation>
    <scope>NUCLEOTIDE SEQUENCE [LARGE SCALE GENOMIC DNA]</scope>
    <source>
        <strain evidence="2 3">U-1</strain>
    </source>
</reference>
<dbReference type="Proteomes" id="UP000180166">
    <property type="component" value="Chromosome"/>
</dbReference>